<feature type="compositionally biased region" description="Polar residues" evidence="1">
    <location>
        <begin position="168"/>
        <end position="184"/>
    </location>
</feature>
<dbReference type="EMBL" id="LVVZ01000011">
    <property type="protein sequence ID" value="OKL44789.1"/>
    <property type="molecule type" value="Genomic_DNA"/>
</dbReference>
<dbReference type="Proteomes" id="UP000185783">
    <property type="component" value="Unassembled WGS sequence"/>
</dbReference>
<evidence type="ECO:0000313" key="3">
    <source>
        <dbReference type="Proteomes" id="UP000185783"/>
    </source>
</evidence>
<evidence type="ECO:0000256" key="1">
    <source>
        <dbReference type="SAM" id="MobiDB-lite"/>
    </source>
</evidence>
<proteinExistence type="predicted"/>
<gene>
    <name evidence="2" type="ORF">A3843_06850</name>
</gene>
<feature type="compositionally biased region" description="Acidic residues" evidence="1">
    <location>
        <begin position="190"/>
        <end position="203"/>
    </location>
</feature>
<dbReference type="STRING" id="197461.A3843_06850"/>
<protein>
    <submittedName>
        <fullName evidence="2">Uncharacterized protein</fullName>
    </submittedName>
</protein>
<keyword evidence="3" id="KW-1185">Reference proteome</keyword>
<dbReference type="AlphaFoldDB" id="A0A1U7JJ93"/>
<reference evidence="2 3" key="1">
    <citation type="submission" date="2016-03" db="EMBL/GenBank/DDBJ databases">
        <title>Genome sequence of Nesiotobacter sp. nov., a moderately halophilic alphaproteobacterium isolated from the Yellow Sea, China.</title>
        <authorList>
            <person name="Zhang G."/>
            <person name="Zhang R."/>
        </authorList>
    </citation>
    <scope>NUCLEOTIDE SEQUENCE [LARGE SCALE GENOMIC DNA]</scope>
    <source>
        <strain evidence="2 3">WB1-6</strain>
    </source>
</reference>
<evidence type="ECO:0000313" key="2">
    <source>
        <dbReference type="EMBL" id="OKL44789.1"/>
    </source>
</evidence>
<comment type="caution">
    <text evidence="2">The sequence shown here is derived from an EMBL/GenBank/DDBJ whole genome shotgun (WGS) entry which is preliminary data.</text>
</comment>
<feature type="region of interest" description="Disordered" evidence="1">
    <location>
        <begin position="165"/>
        <end position="203"/>
    </location>
</feature>
<organism evidence="2 3">
    <name type="scientific">Pseudovibrio exalbescens</name>
    <dbReference type="NCBI Taxonomy" id="197461"/>
    <lineage>
        <taxon>Bacteria</taxon>
        <taxon>Pseudomonadati</taxon>
        <taxon>Pseudomonadota</taxon>
        <taxon>Alphaproteobacteria</taxon>
        <taxon>Hyphomicrobiales</taxon>
        <taxon>Stappiaceae</taxon>
        <taxon>Pseudovibrio</taxon>
    </lineage>
</organism>
<name>A0A1U7JJ93_9HYPH</name>
<accession>A0A1U7JJ93</accession>
<sequence>MVDVKPRRDEEPETQSDMRLDAVSLNSGDADYSFKLPLWSFPAPNTALGPLSQASQAPLGTLGNPSPGDVNIQIPPPVLIWEYDVIANYSEINAPESFGIIHQHNTMMDDDTLIQEHVAWEQTGSEMPAPMILETMLDVAKGVTALDLPPENFLAQEEFAKEVAAAQGSRSQEGSSKVSLQFGENTGAYDPEEFENEQDDDKAEEAHGAMVPEHMVSLGDNEATNVAVIADLIEAETSVVVMGDYYATNAIFQTNIFMGSGNDVAQFAGGATQYPQDTLINTGGTEKSGEVLIPSFVSGATSLYSFDVDVAHGDYFNVTALQQFNYLSDNDHIQYELNTGGSFISLGDNTQVNAAQVIKDVSEYDMIITAGDYFDFNYISQKNILLDADEVLWDAEALTGSGEGNALINDARISNVGGGTLFKAMGSGEQAFFEALKQQDESFSFRPSDYENGFPQIGSSEFKVLYVTGNSYHMNAIEQINVLSDLDSGRVVGNDPSLIEDEDIENFGSGGGNLARNKAEIIDYDSQSAFQYLGGSYSEEELQIQVNLNMDDDRSVLQHGNAASDLVAELVAFTQQDSEAGPQFDGVALASLQTGDLFTDLLT</sequence>